<protein>
    <recommendedName>
        <fullName evidence="4">Transmembrane protein</fullName>
    </recommendedName>
</protein>
<accession>A0C1W4</accession>
<proteinExistence type="predicted"/>
<dbReference type="Proteomes" id="UP000000600">
    <property type="component" value="Unassembled WGS sequence"/>
</dbReference>
<feature type="transmembrane region" description="Helical" evidence="1">
    <location>
        <begin position="24"/>
        <end position="44"/>
    </location>
</feature>
<dbReference type="GeneID" id="5017968"/>
<dbReference type="HOGENOM" id="CLU_1201834_0_0_1"/>
<evidence type="ECO:0000313" key="2">
    <source>
        <dbReference type="EMBL" id="CAK64781.1"/>
    </source>
</evidence>
<keyword evidence="1" id="KW-1133">Transmembrane helix</keyword>
<dbReference type="KEGG" id="ptm:GSPATT00034258001"/>
<reference evidence="2 3" key="1">
    <citation type="journal article" date="2006" name="Nature">
        <title>Global trends of whole-genome duplications revealed by the ciliate Paramecium tetraurelia.</title>
        <authorList>
            <consortium name="Genoscope"/>
            <person name="Aury J.-M."/>
            <person name="Jaillon O."/>
            <person name="Duret L."/>
            <person name="Noel B."/>
            <person name="Jubin C."/>
            <person name="Porcel B.M."/>
            <person name="Segurens B."/>
            <person name="Daubin V."/>
            <person name="Anthouard V."/>
            <person name="Aiach N."/>
            <person name="Arnaiz O."/>
            <person name="Billaut A."/>
            <person name="Beisson J."/>
            <person name="Blanc I."/>
            <person name="Bouhouche K."/>
            <person name="Camara F."/>
            <person name="Duharcourt S."/>
            <person name="Guigo R."/>
            <person name="Gogendeau D."/>
            <person name="Katinka M."/>
            <person name="Keller A.-M."/>
            <person name="Kissmehl R."/>
            <person name="Klotz C."/>
            <person name="Koll F."/>
            <person name="Le Moue A."/>
            <person name="Lepere C."/>
            <person name="Malinsky S."/>
            <person name="Nowacki M."/>
            <person name="Nowak J.K."/>
            <person name="Plattner H."/>
            <person name="Poulain J."/>
            <person name="Ruiz F."/>
            <person name="Serrano V."/>
            <person name="Zagulski M."/>
            <person name="Dessen P."/>
            <person name="Betermier M."/>
            <person name="Weissenbach J."/>
            <person name="Scarpelli C."/>
            <person name="Schachter V."/>
            <person name="Sperling L."/>
            <person name="Meyer E."/>
            <person name="Cohen J."/>
            <person name="Wincker P."/>
        </authorList>
    </citation>
    <scope>NUCLEOTIDE SEQUENCE [LARGE SCALE GENOMIC DNA]</scope>
    <source>
        <strain evidence="2 3">Stock d4-2</strain>
    </source>
</reference>
<name>A0C1W4_PARTE</name>
<gene>
    <name evidence="2" type="ORF">GSPATT00034258001</name>
</gene>
<dbReference type="EMBL" id="CT868034">
    <property type="protein sequence ID" value="CAK64781.1"/>
    <property type="molecule type" value="Genomic_DNA"/>
</dbReference>
<keyword evidence="1" id="KW-0472">Membrane</keyword>
<dbReference type="RefSeq" id="XP_001432178.1">
    <property type="nucleotide sequence ID" value="XM_001432141.1"/>
</dbReference>
<dbReference type="InParanoid" id="A0C1W4"/>
<evidence type="ECO:0008006" key="4">
    <source>
        <dbReference type="Google" id="ProtNLM"/>
    </source>
</evidence>
<dbReference type="AlphaFoldDB" id="A0C1W4"/>
<organism evidence="2 3">
    <name type="scientific">Paramecium tetraurelia</name>
    <dbReference type="NCBI Taxonomy" id="5888"/>
    <lineage>
        <taxon>Eukaryota</taxon>
        <taxon>Sar</taxon>
        <taxon>Alveolata</taxon>
        <taxon>Ciliophora</taxon>
        <taxon>Intramacronucleata</taxon>
        <taxon>Oligohymenophorea</taxon>
        <taxon>Peniculida</taxon>
        <taxon>Parameciidae</taxon>
        <taxon>Paramecium</taxon>
    </lineage>
</organism>
<evidence type="ECO:0000313" key="3">
    <source>
        <dbReference type="Proteomes" id="UP000000600"/>
    </source>
</evidence>
<keyword evidence="1" id="KW-0812">Transmembrane</keyword>
<sequence length="231" mass="27619">MQLGKLQIIQFEPIDLDNSRIKPLFTLMITINFIHLFDYFIYYLNIQTQSQQIFHQIVSKLELQLQILLDHLSSLKLTFSQKNIEDEDFDEKIKHLMIKSIKNMCHQIKNSKQMHINIQEQNRSIDLFMTKRQTTIKLINQACALQLNYYYVKYCKRGFPVQSIIFKEGVIKSLNLKRNGKLPKDFPVDQRKRNFKDCLFQLLTNILQKKLFYSFDKCSNDIKNLQQVQKC</sequence>
<evidence type="ECO:0000256" key="1">
    <source>
        <dbReference type="SAM" id="Phobius"/>
    </source>
</evidence>
<keyword evidence="3" id="KW-1185">Reference proteome</keyword>